<feature type="compositionally biased region" description="Basic and acidic residues" evidence="1">
    <location>
        <begin position="7"/>
        <end position="31"/>
    </location>
</feature>
<evidence type="ECO:0000313" key="2">
    <source>
        <dbReference type="EMBL" id="CAH1433570.1"/>
    </source>
</evidence>
<dbReference type="EMBL" id="CAKMRJ010003334">
    <property type="protein sequence ID" value="CAH1433570.1"/>
    <property type="molecule type" value="Genomic_DNA"/>
</dbReference>
<dbReference type="Proteomes" id="UP001157418">
    <property type="component" value="Unassembled WGS sequence"/>
</dbReference>
<reference evidence="2 3" key="1">
    <citation type="submission" date="2022-01" db="EMBL/GenBank/DDBJ databases">
        <authorList>
            <person name="Xiong W."/>
            <person name="Schranz E."/>
        </authorList>
    </citation>
    <scope>NUCLEOTIDE SEQUENCE [LARGE SCALE GENOMIC DNA]</scope>
</reference>
<evidence type="ECO:0000313" key="3">
    <source>
        <dbReference type="Proteomes" id="UP001157418"/>
    </source>
</evidence>
<dbReference type="AlphaFoldDB" id="A0AAU9N360"/>
<evidence type="ECO:0000256" key="1">
    <source>
        <dbReference type="SAM" id="MobiDB-lite"/>
    </source>
</evidence>
<sequence length="240" mass="26649">MQVILAEADKDKTGGKKGVKKGDKKTADKEGPSVPGKSHKKKKAPTTTSTAAPKRRKQPTCKQKSPTTTPTPIGSEGLDSESESDIRIEDDQPVRNEEDDNVCNKEETVRIEGQTIHNEELTSNPEAKLQEIRTSFKSDHDAFQTSISSQISNLQAELAMESKIMDSLAIKTERVKVLTVKLEQDEKQVQDLITKRAVTKNCISDITGLLLDVIETRDSMVTISVRKHLNEKLRQVSIRS</sequence>
<organism evidence="2 3">
    <name type="scientific">Lactuca virosa</name>
    <dbReference type="NCBI Taxonomy" id="75947"/>
    <lineage>
        <taxon>Eukaryota</taxon>
        <taxon>Viridiplantae</taxon>
        <taxon>Streptophyta</taxon>
        <taxon>Embryophyta</taxon>
        <taxon>Tracheophyta</taxon>
        <taxon>Spermatophyta</taxon>
        <taxon>Magnoliopsida</taxon>
        <taxon>eudicotyledons</taxon>
        <taxon>Gunneridae</taxon>
        <taxon>Pentapetalae</taxon>
        <taxon>asterids</taxon>
        <taxon>campanulids</taxon>
        <taxon>Asterales</taxon>
        <taxon>Asteraceae</taxon>
        <taxon>Cichorioideae</taxon>
        <taxon>Cichorieae</taxon>
        <taxon>Lactucinae</taxon>
        <taxon>Lactuca</taxon>
    </lineage>
</organism>
<keyword evidence="3" id="KW-1185">Reference proteome</keyword>
<name>A0AAU9N360_9ASTR</name>
<gene>
    <name evidence="2" type="ORF">LVIROSA_LOCUS20154</name>
</gene>
<feature type="compositionally biased region" description="Basic and acidic residues" evidence="1">
    <location>
        <begin position="84"/>
        <end position="101"/>
    </location>
</feature>
<comment type="caution">
    <text evidence="2">The sequence shown here is derived from an EMBL/GenBank/DDBJ whole genome shotgun (WGS) entry which is preliminary data.</text>
</comment>
<feature type="region of interest" description="Disordered" evidence="1">
    <location>
        <begin position="1"/>
        <end position="101"/>
    </location>
</feature>
<proteinExistence type="predicted"/>
<accession>A0AAU9N360</accession>
<protein>
    <submittedName>
        <fullName evidence="2">Uncharacterized protein</fullName>
    </submittedName>
</protein>
<feature type="compositionally biased region" description="Polar residues" evidence="1">
    <location>
        <begin position="60"/>
        <end position="72"/>
    </location>
</feature>